<reference evidence="1" key="2">
    <citation type="journal article" date="2022" name="Hortic Res">
        <title>The genome of Dioscorea zingiberensis sheds light on the biosynthesis, origin and evolution of the medicinally important diosgenin saponins.</title>
        <authorList>
            <person name="Li Y."/>
            <person name="Tan C."/>
            <person name="Li Z."/>
            <person name="Guo J."/>
            <person name="Li S."/>
            <person name="Chen X."/>
            <person name="Wang C."/>
            <person name="Dai X."/>
            <person name="Yang H."/>
            <person name="Song W."/>
            <person name="Hou L."/>
            <person name="Xu J."/>
            <person name="Tong Z."/>
            <person name="Xu A."/>
            <person name="Yuan X."/>
            <person name="Wang W."/>
            <person name="Yang Q."/>
            <person name="Chen L."/>
            <person name="Sun Z."/>
            <person name="Wang K."/>
            <person name="Pan B."/>
            <person name="Chen J."/>
            <person name="Bao Y."/>
            <person name="Liu F."/>
            <person name="Qi X."/>
            <person name="Gang D.R."/>
            <person name="Wen J."/>
            <person name="Li J."/>
        </authorList>
    </citation>
    <scope>NUCLEOTIDE SEQUENCE</scope>
    <source>
        <strain evidence="1">Dzin_1.0</strain>
    </source>
</reference>
<gene>
    <name evidence="1" type="ORF">J5N97_027674</name>
</gene>
<dbReference type="AlphaFoldDB" id="A0A9D5H433"/>
<evidence type="ECO:0000313" key="2">
    <source>
        <dbReference type="Proteomes" id="UP001085076"/>
    </source>
</evidence>
<organism evidence="1 2">
    <name type="scientific">Dioscorea zingiberensis</name>
    <dbReference type="NCBI Taxonomy" id="325984"/>
    <lineage>
        <taxon>Eukaryota</taxon>
        <taxon>Viridiplantae</taxon>
        <taxon>Streptophyta</taxon>
        <taxon>Embryophyta</taxon>
        <taxon>Tracheophyta</taxon>
        <taxon>Spermatophyta</taxon>
        <taxon>Magnoliopsida</taxon>
        <taxon>Liliopsida</taxon>
        <taxon>Dioscoreales</taxon>
        <taxon>Dioscoreaceae</taxon>
        <taxon>Dioscorea</taxon>
    </lineage>
</organism>
<proteinExistence type="predicted"/>
<keyword evidence="2" id="KW-1185">Reference proteome</keyword>
<dbReference type="EMBL" id="JAGGNH010000009">
    <property type="protein sequence ID" value="KAJ0962552.1"/>
    <property type="molecule type" value="Genomic_DNA"/>
</dbReference>
<comment type="caution">
    <text evidence="1">The sequence shown here is derived from an EMBL/GenBank/DDBJ whole genome shotgun (WGS) entry which is preliminary data.</text>
</comment>
<name>A0A9D5H433_9LILI</name>
<sequence length="271" mass="29312">MSVLESGNPLVDNPSSESVLFKIINMVSSLKVGGIQEKLKMMNLDAGNVQQLPSSLQDLKLHLSPVDGPTLSQCLSRLHSLGYLGLASCMCITSLPSREVLSNLRRLHEIKVYRCKMLISLGGLAALASLEKLTIIECPNLMTVVPSSDDRHDQSSGGALLPESLTHLTIIDCGFLDTYMGRCLMGLTRLSELKLSKTSLPTAEELMHLTSLQNMRIGECELLVSVGGLHVLLSSLQLVMDSCSPRPRQPLTIASIALQKRPAGLTARIAL</sequence>
<dbReference type="Gene3D" id="3.80.10.10">
    <property type="entry name" value="Ribonuclease Inhibitor"/>
    <property type="match status" value="2"/>
</dbReference>
<dbReference type="SUPFAM" id="SSF52058">
    <property type="entry name" value="L domain-like"/>
    <property type="match status" value="1"/>
</dbReference>
<protein>
    <submittedName>
        <fullName evidence="1">Uncharacterized protein</fullName>
    </submittedName>
</protein>
<evidence type="ECO:0000313" key="1">
    <source>
        <dbReference type="EMBL" id="KAJ0962552.1"/>
    </source>
</evidence>
<accession>A0A9D5H433</accession>
<dbReference type="Proteomes" id="UP001085076">
    <property type="component" value="Miscellaneous, Linkage group lg09"/>
</dbReference>
<reference evidence="1" key="1">
    <citation type="submission" date="2021-03" db="EMBL/GenBank/DDBJ databases">
        <authorList>
            <person name="Li Z."/>
            <person name="Yang C."/>
        </authorList>
    </citation>
    <scope>NUCLEOTIDE SEQUENCE</scope>
    <source>
        <strain evidence="1">Dzin_1.0</strain>
        <tissue evidence="1">Leaf</tissue>
    </source>
</reference>
<dbReference type="InterPro" id="IPR032675">
    <property type="entry name" value="LRR_dom_sf"/>
</dbReference>